<gene>
    <name evidence="2" type="ORF">LK09_16030</name>
</gene>
<dbReference type="InterPro" id="IPR036390">
    <property type="entry name" value="WH_DNA-bd_sf"/>
</dbReference>
<proteinExistence type="predicted"/>
<dbReference type="RefSeq" id="WP_039401765.1">
    <property type="nucleotide sequence ID" value="NZ_JTDK01000016.1"/>
</dbReference>
<dbReference type="SUPFAM" id="SSF53335">
    <property type="entry name" value="S-adenosyl-L-methionine-dependent methyltransferases"/>
    <property type="match status" value="1"/>
</dbReference>
<dbReference type="EMBL" id="JTDK01000016">
    <property type="protein sequence ID" value="KHK96151.1"/>
    <property type="molecule type" value="Genomic_DNA"/>
</dbReference>
<dbReference type="InterPro" id="IPR048711">
    <property type="entry name" value="WHD_Rv2258c"/>
</dbReference>
<name>A0A0B1ZZI4_9MICO</name>
<dbReference type="Proteomes" id="UP000031030">
    <property type="component" value="Unassembled WGS sequence"/>
</dbReference>
<evidence type="ECO:0000259" key="1">
    <source>
        <dbReference type="Pfam" id="PF21320"/>
    </source>
</evidence>
<evidence type="ECO:0000313" key="3">
    <source>
        <dbReference type="Proteomes" id="UP000031030"/>
    </source>
</evidence>
<dbReference type="Gene3D" id="1.10.10.10">
    <property type="entry name" value="Winged helix-like DNA-binding domain superfamily/Winged helix DNA-binding domain"/>
    <property type="match status" value="1"/>
</dbReference>
<dbReference type="STRING" id="1348253.LK09_16030"/>
<sequence length="331" mass="34105">MPDTPLLFQHLAGMYAMQLLAVGQRSGALAALVEGPGTADELAERAGLDRRNVAQWLRGMAAAGFARHDDRVFTIDPQTAALLAGGLPVDVVGILDFVLALSAEPVRRLPDAMRTGRGIPSAMFDEIGAAAGGINGPAYAGSLVDEWIAHDPALLARLQAGGPIADVACGNGDAAAVMARAFPRSTVLGIDPGAPPRTDPPNLRLLGATSGELAAHGEFALVTCLDSLHHLGDVRAVAAQVRAALADDGVFLVAEGAMTGDLDQDAADPFALFTHASGLLYCMQENLAEGGAGETSSIGLGWVTDALRDAGFGAVTEFDSDTGFRVFLARK</sequence>
<dbReference type="PANTHER" id="PTHR45128">
    <property type="entry name" value="METHYLTRANSFERASE TYPE 11"/>
    <property type="match status" value="1"/>
</dbReference>
<dbReference type="Pfam" id="PF13489">
    <property type="entry name" value="Methyltransf_23"/>
    <property type="match status" value="1"/>
</dbReference>
<comment type="caution">
    <text evidence="2">The sequence shown here is derived from an EMBL/GenBank/DDBJ whole genome shotgun (WGS) entry which is preliminary data.</text>
</comment>
<evidence type="ECO:0000313" key="2">
    <source>
        <dbReference type="EMBL" id="KHK96151.1"/>
    </source>
</evidence>
<dbReference type="InterPro" id="IPR053173">
    <property type="entry name" value="SAM-binding_MTase"/>
</dbReference>
<organism evidence="2 3">
    <name type="scientific">Microbacterium mangrovi</name>
    <dbReference type="NCBI Taxonomy" id="1348253"/>
    <lineage>
        <taxon>Bacteria</taxon>
        <taxon>Bacillati</taxon>
        <taxon>Actinomycetota</taxon>
        <taxon>Actinomycetes</taxon>
        <taxon>Micrococcales</taxon>
        <taxon>Microbacteriaceae</taxon>
        <taxon>Microbacterium</taxon>
    </lineage>
</organism>
<dbReference type="Gene3D" id="3.40.50.150">
    <property type="entry name" value="Vaccinia Virus protein VP39"/>
    <property type="match status" value="1"/>
</dbReference>
<reference evidence="2 3" key="1">
    <citation type="submission" date="2014-11" db="EMBL/GenBank/DDBJ databases">
        <title>Genome sequence of Microbacterium mangrovi MUSC 115(T).</title>
        <authorList>
            <person name="Lee L.-H."/>
        </authorList>
    </citation>
    <scope>NUCLEOTIDE SEQUENCE [LARGE SCALE GENOMIC DNA]</scope>
    <source>
        <strain evidence="2 3">MUSC 115</strain>
    </source>
</reference>
<protein>
    <recommendedName>
        <fullName evidence="1">S-adenosylmethionine-dependent methyltransferase Rv2258c-like winged HTH domain-containing protein</fullName>
    </recommendedName>
</protein>
<dbReference type="Pfam" id="PF21320">
    <property type="entry name" value="WHD_Rv2258c"/>
    <property type="match status" value="1"/>
</dbReference>
<dbReference type="OrthoDB" id="9801363at2"/>
<dbReference type="InterPro" id="IPR036388">
    <property type="entry name" value="WH-like_DNA-bd_sf"/>
</dbReference>
<feature type="domain" description="S-adenosylmethionine-dependent methyltransferase Rv2258c-like winged HTH" evidence="1">
    <location>
        <begin position="19"/>
        <end position="83"/>
    </location>
</feature>
<dbReference type="AlphaFoldDB" id="A0A0B1ZZI4"/>
<dbReference type="SUPFAM" id="SSF46785">
    <property type="entry name" value="Winged helix' DNA-binding domain"/>
    <property type="match status" value="1"/>
</dbReference>
<accession>A0A0B1ZZI4</accession>
<keyword evidence="3" id="KW-1185">Reference proteome</keyword>
<dbReference type="InterPro" id="IPR029063">
    <property type="entry name" value="SAM-dependent_MTases_sf"/>
</dbReference>